<sequence>MKIIKGYISEILFRTKRNLLQYILSLVILALIMTFTAFIGLKIIGIHNTLLKSLLVGIASILPAIGSGIIMIPWIIVRLLAKNIELAGQLAIVYIILIIVKQVLEPYINGSKYSIRPLITIAIFLIGYIFGRLTGAIITSFILLIIATLFEVLDIQNYARWANRRKRKERSI</sequence>
<dbReference type="Proteomes" id="UP000595814">
    <property type="component" value="Chromosome"/>
</dbReference>
<name>A0AC61N706_9FIRM</name>
<proteinExistence type="predicted"/>
<protein>
    <submittedName>
        <fullName evidence="1">AI-2E family transporter</fullName>
    </submittedName>
</protein>
<keyword evidence="2" id="KW-1185">Reference proteome</keyword>
<evidence type="ECO:0000313" key="1">
    <source>
        <dbReference type="EMBL" id="QQK08183.1"/>
    </source>
</evidence>
<dbReference type="EMBL" id="CP066744">
    <property type="protein sequence ID" value="QQK08183.1"/>
    <property type="molecule type" value="Genomic_DNA"/>
</dbReference>
<evidence type="ECO:0000313" key="2">
    <source>
        <dbReference type="Proteomes" id="UP000595814"/>
    </source>
</evidence>
<gene>
    <name evidence="1" type="ORF">JFY71_01210</name>
</gene>
<reference evidence="1 2" key="1">
    <citation type="journal article" date="2022" name="Int. J. Syst. Evol. Microbiol.">
        <title>Miniphocaeibacter halophilus sp. nov., an ammonium-tolerant acetate-producing bacterium isolated from a biogas system.</title>
        <authorList>
            <person name="Schnurer A."/>
            <person name="Singh A."/>
            <person name="Bi S."/>
            <person name="Qiao W."/>
            <person name="Westerholm M."/>
        </authorList>
    </citation>
    <scope>NUCLEOTIDE SEQUENCE [LARGE SCALE GENOMIC DNA]</scope>
    <source>
        <strain evidence="1 2">AMB_01</strain>
    </source>
</reference>
<accession>A0AC61N706</accession>
<organism evidence="1 2">
    <name type="scientific">Miniphocaeibacter halophilus</name>
    <dbReference type="NCBI Taxonomy" id="2931922"/>
    <lineage>
        <taxon>Bacteria</taxon>
        <taxon>Bacillati</taxon>
        <taxon>Bacillota</taxon>
        <taxon>Tissierellia</taxon>
        <taxon>Tissierellales</taxon>
        <taxon>Peptoniphilaceae</taxon>
        <taxon>Miniphocaeibacter</taxon>
    </lineage>
</organism>